<dbReference type="GO" id="GO:0008270">
    <property type="term" value="F:zinc ion binding"/>
    <property type="evidence" value="ECO:0007669"/>
    <property type="project" value="UniProtKB-KW"/>
</dbReference>
<evidence type="ECO:0000256" key="8">
    <source>
        <dbReference type="ARBA" id="ARBA00022786"/>
    </source>
</evidence>
<dbReference type="InterPro" id="IPR044602">
    <property type="entry name" value="ATL10/ATL72-79-like"/>
</dbReference>
<dbReference type="Gene3D" id="3.30.40.10">
    <property type="entry name" value="Zinc/RING finger domain, C3HC4 (zinc finger)"/>
    <property type="match status" value="1"/>
</dbReference>
<evidence type="ECO:0000256" key="4">
    <source>
        <dbReference type="ARBA" id="ARBA00012483"/>
    </source>
</evidence>
<proteinExistence type="inferred from homology"/>
<dbReference type="PANTHER" id="PTHR46905">
    <property type="entry name" value="RING-H2 FINGER PROTEIN ATL78"/>
    <property type="match status" value="1"/>
</dbReference>
<dbReference type="EMBL" id="JBJQOH010000006">
    <property type="protein sequence ID" value="KAL3684070.1"/>
    <property type="molecule type" value="Genomic_DNA"/>
</dbReference>
<dbReference type="EC" id="2.3.2.27" evidence="4"/>
<comment type="pathway">
    <text evidence="3">Protein modification; protein ubiquitination.</text>
</comment>
<name>A0ABD3H160_9MARC</name>
<keyword evidence="6 15" id="KW-0812">Transmembrane</keyword>
<dbReference type="FunFam" id="3.30.40.10:FF:000187">
    <property type="entry name" value="E3 ubiquitin-protein ligase ATL6"/>
    <property type="match status" value="1"/>
</dbReference>
<keyword evidence="11 15" id="KW-0472">Membrane</keyword>
<reference evidence="17 18" key="1">
    <citation type="submission" date="2024-09" db="EMBL/GenBank/DDBJ databases">
        <title>Chromosome-scale assembly of Riccia sorocarpa.</title>
        <authorList>
            <person name="Paukszto L."/>
        </authorList>
    </citation>
    <scope>NUCLEOTIDE SEQUENCE [LARGE SCALE GENOMIC DNA]</scope>
    <source>
        <strain evidence="17">LP-2024</strain>
        <tissue evidence="17">Aerial parts of the thallus</tissue>
    </source>
</reference>
<dbReference type="PROSITE" id="PS50089">
    <property type="entry name" value="ZF_RING_2"/>
    <property type="match status" value="1"/>
</dbReference>
<dbReference type="InterPro" id="IPR013083">
    <property type="entry name" value="Znf_RING/FYVE/PHD"/>
</dbReference>
<evidence type="ECO:0000256" key="5">
    <source>
        <dbReference type="ARBA" id="ARBA00022679"/>
    </source>
</evidence>
<evidence type="ECO:0000313" key="18">
    <source>
        <dbReference type="Proteomes" id="UP001633002"/>
    </source>
</evidence>
<dbReference type="InterPro" id="IPR001841">
    <property type="entry name" value="Znf_RING"/>
</dbReference>
<feature type="domain" description="RING-type" evidence="16">
    <location>
        <begin position="168"/>
        <end position="210"/>
    </location>
</feature>
<evidence type="ECO:0000256" key="11">
    <source>
        <dbReference type="ARBA" id="ARBA00023136"/>
    </source>
</evidence>
<feature type="region of interest" description="Disordered" evidence="14">
    <location>
        <begin position="220"/>
        <end position="267"/>
    </location>
</feature>
<gene>
    <name evidence="17" type="ORF">R1sor_002092</name>
</gene>
<keyword evidence="5" id="KW-0808">Transferase</keyword>
<dbReference type="GO" id="GO:0061630">
    <property type="term" value="F:ubiquitin protein ligase activity"/>
    <property type="evidence" value="ECO:0007669"/>
    <property type="project" value="UniProtKB-EC"/>
</dbReference>
<evidence type="ECO:0000313" key="17">
    <source>
        <dbReference type="EMBL" id="KAL3684070.1"/>
    </source>
</evidence>
<protein>
    <recommendedName>
        <fullName evidence="4">RING-type E3 ubiquitin transferase</fullName>
        <ecNumber evidence="4">2.3.2.27</ecNumber>
    </recommendedName>
</protein>
<feature type="region of interest" description="Disordered" evidence="14">
    <location>
        <begin position="53"/>
        <end position="85"/>
    </location>
</feature>
<comment type="caution">
    <text evidence="17">The sequence shown here is derived from an EMBL/GenBank/DDBJ whole genome shotgun (WGS) entry which is preliminary data.</text>
</comment>
<comment type="subcellular location">
    <subcellularLocation>
        <location evidence="2">Membrane</location>
        <topology evidence="2">Single-pass membrane protein</topology>
    </subcellularLocation>
</comment>
<dbReference type="PANTHER" id="PTHR46905:SF7">
    <property type="entry name" value="RING-H2 FINGER PROTEIN ATL78"/>
    <property type="match status" value="1"/>
</dbReference>
<keyword evidence="8" id="KW-0833">Ubl conjugation pathway</keyword>
<keyword evidence="10 15" id="KW-1133">Transmembrane helix</keyword>
<dbReference type="GO" id="GO:0016020">
    <property type="term" value="C:membrane"/>
    <property type="evidence" value="ECO:0007669"/>
    <property type="project" value="UniProtKB-SubCell"/>
</dbReference>
<accession>A0ABD3H160</accession>
<comment type="similarity">
    <text evidence="12">Belongs to the RING-type zinc finger family. ATL subfamily.</text>
</comment>
<evidence type="ECO:0000256" key="9">
    <source>
        <dbReference type="ARBA" id="ARBA00022833"/>
    </source>
</evidence>
<keyword evidence="7" id="KW-0479">Metal-binding</keyword>
<dbReference type="SUPFAM" id="SSF57850">
    <property type="entry name" value="RING/U-box"/>
    <property type="match status" value="1"/>
</dbReference>
<feature type="transmembrane region" description="Helical" evidence="15">
    <location>
        <begin position="95"/>
        <end position="116"/>
    </location>
</feature>
<evidence type="ECO:0000256" key="6">
    <source>
        <dbReference type="ARBA" id="ARBA00022692"/>
    </source>
</evidence>
<evidence type="ECO:0000256" key="13">
    <source>
        <dbReference type="PROSITE-ProRule" id="PRU00175"/>
    </source>
</evidence>
<evidence type="ECO:0000259" key="16">
    <source>
        <dbReference type="PROSITE" id="PS50089"/>
    </source>
</evidence>
<keyword evidence="13" id="KW-0863">Zinc-finger</keyword>
<dbReference type="SMART" id="SM00184">
    <property type="entry name" value="RING"/>
    <property type="match status" value="1"/>
</dbReference>
<keyword evidence="18" id="KW-1185">Reference proteome</keyword>
<dbReference type="Proteomes" id="UP001633002">
    <property type="component" value="Unassembled WGS sequence"/>
</dbReference>
<comment type="catalytic activity">
    <reaction evidence="1">
        <text>S-ubiquitinyl-[E2 ubiquitin-conjugating enzyme]-L-cysteine + [acceptor protein]-L-lysine = [E2 ubiquitin-conjugating enzyme]-L-cysteine + N(6)-ubiquitinyl-[acceptor protein]-L-lysine.</text>
        <dbReference type="EC" id="2.3.2.27"/>
    </reaction>
</comment>
<sequence length="332" mass="35475">MDLLNTGLGYVRMEKTAVSGGVLSASVIQRTYISLKVRRALISLQELSLRLEETAEGPTSYPTQPVYAGEGEGQGQGQQTSGHRSPMFESLDPNVVIILVVLLLALISAAFLNSIMRCVMRRSGTRQGPHTESQTVQGLDAKALNVIPVHSYRAAQFEKLTDGTPVECSICLNDFVENEQVRLLPRCNHVFHIHCIDTWLLSHVSCPVCRDGVMDDPKSQSSTIIAVEEPPSSSVNSHTGQNTGPRTELSQESGSTSSSGGDGSSSIVVHSALVGGSSSDGSRGAAAPSRRRRFGVRVSLSSMFARENIRILVNLRRAPASSSSSASTSSHA</sequence>
<dbReference type="Pfam" id="PF13639">
    <property type="entry name" value="zf-RING_2"/>
    <property type="match status" value="1"/>
</dbReference>
<evidence type="ECO:0000256" key="7">
    <source>
        <dbReference type="ARBA" id="ARBA00022723"/>
    </source>
</evidence>
<keyword evidence="9" id="KW-0862">Zinc</keyword>
<evidence type="ECO:0000256" key="1">
    <source>
        <dbReference type="ARBA" id="ARBA00000900"/>
    </source>
</evidence>
<feature type="compositionally biased region" description="Polar residues" evidence="14">
    <location>
        <begin position="231"/>
        <end position="252"/>
    </location>
</feature>
<dbReference type="CDD" id="cd16461">
    <property type="entry name" value="RING-H2_EL5-like"/>
    <property type="match status" value="1"/>
</dbReference>
<dbReference type="AlphaFoldDB" id="A0ABD3H160"/>
<evidence type="ECO:0000256" key="14">
    <source>
        <dbReference type="SAM" id="MobiDB-lite"/>
    </source>
</evidence>
<evidence type="ECO:0000256" key="15">
    <source>
        <dbReference type="SAM" id="Phobius"/>
    </source>
</evidence>
<evidence type="ECO:0000256" key="3">
    <source>
        <dbReference type="ARBA" id="ARBA00004906"/>
    </source>
</evidence>
<evidence type="ECO:0000256" key="10">
    <source>
        <dbReference type="ARBA" id="ARBA00022989"/>
    </source>
</evidence>
<evidence type="ECO:0000256" key="2">
    <source>
        <dbReference type="ARBA" id="ARBA00004167"/>
    </source>
</evidence>
<organism evidence="17 18">
    <name type="scientific">Riccia sorocarpa</name>
    <dbReference type="NCBI Taxonomy" id="122646"/>
    <lineage>
        <taxon>Eukaryota</taxon>
        <taxon>Viridiplantae</taxon>
        <taxon>Streptophyta</taxon>
        <taxon>Embryophyta</taxon>
        <taxon>Marchantiophyta</taxon>
        <taxon>Marchantiopsida</taxon>
        <taxon>Marchantiidae</taxon>
        <taxon>Marchantiales</taxon>
        <taxon>Ricciaceae</taxon>
        <taxon>Riccia</taxon>
    </lineage>
</organism>
<dbReference type="SMART" id="SM01197">
    <property type="entry name" value="FANCL_C"/>
    <property type="match status" value="1"/>
</dbReference>
<evidence type="ECO:0000256" key="12">
    <source>
        <dbReference type="ARBA" id="ARBA00024209"/>
    </source>
</evidence>